<dbReference type="EMBL" id="BDSP01000251">
    <property type="protein sequence ID" value="GAX26740.1"/>
    <property type="molecule type" value="Genomic_DNA"/>
</dbReference>
<dbReference type="OrthoDB" id="48873at2759"/>
<evidence type="ECO:0000313" key="5">
    <source>
        <dbReference type="Proteomes" id="UP000198406"/>
    </source>
</evidence>
<gene>
    <name evidence="4" type="ORF">FisN_2Hh311</name>
</gene>
<organism evidence="4 5">
    <name type="scientific">Fistulifera solaris</name>
    <name type="common">Oleaginous diatom</name>
    <dbReference type="NCBI Taxonomy" id="1519565"/>
    <lineage>
        <taxon>Eukaryota</taxon>
        <taxon>Sar</taxon>
        <taxon>Stramenopiles</taxon>
        <taxon>Ochrophyta</taxon>
        <taxon>Bacillariophyta</taxon>
        <taxon>Bacillariophyceae</taxon>
        <taxon>Bacillariophycidae</taxon>
        <taxon>Naviculales</taxon>
        <taxon>Naviculaceae</taxon>
        <taxon>Fistulifera</taxon>
    </lineage>
</organism>
<feature type="chain" id="PRO_5012825870" description="Transmembrane protein" evidence="3">
    <location>
        <begin position="24"/>
        <end position="361"/>
    </location>
</feature>
<feature type="region of interest" description="Disordered" evidence="2">
    <location>
        <begin position="52"/>
        <end position="74"/>
    </location>
</feature>
<comment type="caution">
    <text evidence="4">The sequence shown here is derived from an EMBL/GenBank/DDBJ whole genome shotgun (WGS) entry which is preliminary data.</text>
</comment>
<keyword evidence="5" id="KW-1185">Reference proteome</keyword>
<feature type="coiled-coil region" evidence="1">
    <location>
        <begin position="225"/>
        <end position="309"/>
    </location>
</feature>
<sequence>MAMTARLYSLLVVSVGMIEPLNAWLSNGSLRLSSSSLSSTSMKVAFHTQHLLHAKKKKEEEEEEDDDSANNKSGVGMERAFQQLEQLSFLPTDNNNSILDNKNVTKIQASMDNLQLTSTSTPTPEQEVLLYKNMVQELEQTTEEDLYSNVLQDMGGGSGTSSSVSETEEERTVDPPKPTTSADFLNQALSEALQQVQVNTPSAVDSILDDPELMNEIEAIFERGNAKLLEGLEAVRREQEQLTKASIAAQQQANEEDAETQARLDAAERSMQTMLQRVNQERSNVEQAVQDLQRAQEQEENVLLKLKQNPLKQGALIGFLLFSFRSLTDSFAVLNDPSQEWTAALVQGAIALACAAVFYML</sequence>
<dbReference type="InParanoid" id="A0A1Z5KK94"/>
<evidence type="ECO:0000313" key="4">
    <source>
        <dbReference type="EMBL" id="GAX26740.1"/>
    </source>
</evidence>
<feature type="region of interest" description="Disordered" evidence="2">
    <location>
        <begin position="154"/>
        <end position="178"/>
    </location>
</feature>
<feature type="signal peptide" evidence="3">
    <location>
        <begin position="1"/>
        <end position="23"/>
    </location>
</feature>
<proteinExistence type="predicted"/>
<evidence type="ECO:0008006" key="6">
    <source>
        <dbReference type="Google" id="ProtNLM"/>
    </source>
</evidence>
<evidence type="ECO:0000256" key="2">
    <source>
        <dbReference type="SAM" id="MobiDB-lite"/>
    </source>
</evidence>
<accession>A0A1Z5KK94</accession>
<keyword evidence="3" id="KW-0732">Signal</keyword>
<dbReference type="AlphaFoldDB" id="A0A1Z5KK94"/>
<evidence type="ECO:0000256" key="1">
    <source>
        <dbReference type="SAM" id="Coils"/>
    </source>
</evidence>
<dbReference type="Proteomes" id="UP000198406">
    <property type="component" value="Unassembled WGS sequence"/>
</dbReference>
<protein>
    <recommendedName>
        <fullName evidence="6">Transmembrane protein</fullName>
    </recommendedName>
</protein>
<evidence type="ECO:0000256" key="3">
    <source>
        <dbReference type="SAM" id="SignalP"/>
    </source>
</evidence>
<reference evidence="4 5" key="1">
    <citation type="journal article" date="2015" name="Plant Cell">
        <title>Oil accumulation by the oleaginous diatom Fistulifera solaris as revealed by the genome and transcriptome.</title>
        <authorList>
            <person name="Tanaka T."/>
            <person name="Maeda Y."/>
            <person name="Veluchamy A."/>
            <person name="Tanaka M."/>
            <person name="Abida H."/>
            <person name="Marechal E."/>
            <person name="Bowler C."/>
            <person name="Muto M."/>
            <person name="Sunaga Y."/>
            <person name="Tanaka M."/>
            <person name="Yoshino T."/>
            <person name="Taniguchi T."/>
            <person name="Fukuda Y."/>
            <person name="Nemoto M."/>
            <person name="Matsumoto M."/>
            <person name="Wong P.S."/>
            <person name="Aburatani S."/>
            <person name="Fujibuchi W."/>
        </authorList>
    </citation>
    <scope>NUCLEOTIDE SEQUENCE [LARGE SCALE GENOMIC DNA]</scope>
    <source>
        <strain evidence="4 5">JPCC DA0580</strain>
    </source>
</reference>
<name>A0A1Z5KK94_FISSO</name>
<keyword evidence="1" id="KW-0175">Coiled coil</keyword>